<keyword evidence="2" id="KW-1185">Reference proteome</keyword>
<comment type="caution">
    <text evidence="1">The sequence shown here is derived from an EMBL/GenBank/DDBJ whole genome shotgun (WGS) entry which is preliminary data.</text>
</comment>
<evidence type="ECO:0000313" key="1">
    <source>
        <dbReference type="EMBL" id="KAI8671803.1"/>
    </source>
</evidence>
<protein>
    <submittedName>
        <fullName evidence="1">Uncharacterized protein</fullName>
    </submittedName>
</protein>
<accession>A0ACC0R1Y4</accession>
<organism evidence="1 2">
    <name type="scientific">Fusarium keratoplasticum</name>
    <dbReference type="NCBI Taxonomy" id="1328300"/>
    <lineage>
        <taxon>Eukaryota</taxon>
        <taxon>Fungi</taxon>
        <taxon>Dikarya</taxon>
        <taxon>Ascomycota</taxon>
        <taxon>Pezizomycotina</taxon>
        <taxon>Sordariomycetes</taxon>
        <taxon>Hypocreomycetidae</taxon>
        <taxon>Hypocreales</taxon>
        <taxon>Nectriaceae</taxon>
        <taxon>Fusarium</taxon>
        <taxon>Fusarium solani species complex</taxon>
    </lineage>
</organism>
<proteinExistence type="predicted"/>
<dbReference type="Proteomes" id="UP001065298">
    <property type="component" value="Chromosome 4"/>
</dbReference>
<name>A0ACC0R1Y4_9HYPO</name>
<sequence length="128" mass="14308">MAPNTDIATRALVVALKAPCSGKTTEEVAAITGLSTRQVNRIYARAIYRGFDPNLRPLVIRDEYLRDAPRSGRPPKQTEETKKEVFSKLAGLRSLCYDGLEGTAKSWVPEDQANEEAWVDEEDEERTP</sequence>
<gene>
    <name evidence="1" type="ORF">NCS57_00656700</name>
</gene>
<reference evidence="1" key="1">
    <citation type="submission" date="2022-06" db="EMBL/GenBank/DDBJ databases">
        <title>Fusarium solani species complex genomes reveal bases of compartmentalisation and animal pathogenesis.</title>
        <authorList>
            <person name="Tsai I.J."/>
        </authorList>
    </citation>
    <scope>NUCLEOTIDE SEQUENCE</scope>
    <source>
        <strain evidence="1">Fu6.1</strain>
    </source>
</reference>
<dbReference type="EMBL" id="CM046506">
    <property type="protein sequence ID" value="KAI8671803.1"/>
    <property type="molecule type" value="Genomic_DNA"/>
</dbReference>
<evidence type="ECO:0000313" key="2">
    <source>
        <dbReference type="Proteomes" id="UP001065298"/>
    </source>
</evidence>